<accession>A0A512DY40</accession>
<dbReference type="InterPro" id="IPR000120">
    <property type="entry name" value="Amidase"/>
</dbReference>
<evidence type="ECO:0000259" key="1">
    <source>
        <dbReference type="Pfam" id="PF01425"/>
    </source>
</evidence>
<dbReference type="Pfam" id="PF01425">
    <property type="entry name" value="Amidase"/>
    <property type="match status" value="1"/>
</dbReference>
<dbReference type="Proteomes" id="UP000321523">
    <property type="component" value="Unassembled WGS sequence"/>
</dbReference>
<dbReference type="InterPro" id="IPR023631">
    <property type="entry name" value="Amidase_dom"/>
</dbReference>
<dbReference type="NCBIfam" id="TIGR02715">
    <property type="entry name" value="amido_AtzE"/>
    <property type="match status" value="1"/>
</dbReference>
<dbReference type="Gene3D" id="3.90.1300.10">
    <property type="entry name" value="Amidase signature (AS) domain"/>
    <property type="match status" value="1"/>
</dbReference>
<feature type="domain" description="Amidase" evidence="1">
    <location>
        <begin position="24"/>
        <end position="436"/>
    </location>
</feature>
<evidence type="ECO:0000313" key="3">
    <source>
        <dbReference type="Proteomes" id="UP000321523"/>
    </source>
</evidence>
<evidence type="ECO:0000313" key="2">
    <source>
        <dbReference type="EMBL" id="GEO41397.1"/>
    </source>
</evidence>
<sequence length="454" mass="46731">MIGRSSTVLETAAAVRSGAVSAMDVTQAALSRIAADDPRLGAFTEVTSDRALAQAAKVDAAMAGGGDPGPLAGVPFAVKNLFDVAGLPTLAGSKINADHPPAPSDAVLIRRLTQAGAVLVGALNMGEYAYDFTGENCHYGPSRNPHDPSRMSGGSSGGSGTAAAAGFVPLTLGSDTNGSIRVPSSFCGLFGLKPTFGRLSREGTFPFCYSLDHLGPLARSAADLAAAYDAMLDPAGKDEPVTPGLGRGADGLRIAVAGGYFAKGALPEAFEAVATVAASLGATETVTIPEAARARAAAYVITTAEGGNLHLERLRTRAEDFDPATRDRLLAGAMVPSSWYLQAQRFRRWYHDRVMELFANVDIILAPATPCTAPPIGQETMVLDGVEMLVRPNIGIFTQPLSLIGLPIAAVPVQRPGGLPIGVQVIAAPGREDLVLRVAAQLELSGVCAAPVPN</sequence>
<dbReference type="EMBL" id="BJYZ01000027">
    <property type="protein sequence ID" value="GEO41397.1"/>
    <property type="molecule type" value="Genomic_DNA"/>
</dbReference>
<gene>
    <name evidence="2" type="ORF">SAE02_55450</name>
</gene>
<dbReference type="SUPFAM" id="SSF75304">
    <property type="entry name" value="Amidase signature (AS) enzymes"/>
    <property type="match status" value="1"/>
</dbReference>
<proteinExistence type="predicted"/>
<comment type="caution">
    <text evidence="2">The sequence shown here is derived from an EMBL/GenBank/DDBJ whole genome shotgun (WGS) entry which is preliminary data.</text>
</comment>
<dbReference type="AlphaFoldDB" id="A0A512DY40"/>
<protein>
    <submittedName>
        <fullName evidence="2">Amidase</fullName>
    </submittedName>
</protein>
<dbReference type="InterPro" id="IPR036928">
    <property type="entry name" value="AS_sf"/>
</dbReference>
<keyword evidence="3" id="KW-1185">Reference proteome</keyword>
<dbReference type="OrthoDB" id="9811471at2"/>
<dbReference type="PANTHER" id="PTHR11895:SF172">
    <property type="entry name" value="GLUTAMYL-TRNA(GLN) AMIDOTRANSFERASE"/>
    <property type="match status" value="1"/>
</dbReference>
<name>A0A512DY40_9PROT</name>
<dbReference type="InterPro" id="IPR014087">
    <property type="entry name" value="Carboxybiuret_hydro_AtzE"/>
</dbReference>
<dbReference type="PANTHER" id="PTHR11895">
    <property type="entry name" value="TRANSAMIDASE"/>
    <property type="match status" value="1"/>
</dbReference>
<dbReference type="GO" id="GO:0003824">
    <property type="term" value="F:catalytic activity"/>
    <property type="evidence" value="ECO:0007669"/>
    <property type="project" value="InterPro"/>
</dbReference>
<organism evidence="2 3">
    <name type="scientific">Skermanella aerolata</name>
    <dbReference type="NCBI Taxonomy" id="393310"/>
    <lineage>
        <taxon>Bacteria</taxon>
        <taxon>Pseudomonadati</taxon>
        <taxon>Pseudomonadota</taxon>
        <taxon>Alphaproteobacteria</taxon>
        <taxon>Rhodospirillales</taxon>
        <taxon>Azospirillaceae</taxon>
        <taxon>Skermanella</taxon>
    </lineage>
</organism>
<reference evidence="2 3" key="1">
    <citation type="submission" date="2019-07" db="EMBL/GenBank/DDBJ databases">
        <title>Whole genome shotgun sequence of Skermanella aerolata NBRC 106429.</title>
        <authorList>
            <person name="Hosoyama A."/>
            <person name="Uohara A."/>
            <person name="Ohji S."/>
            <person name="Ichikawa N."/>
        </authorList>
    </citation>
    <scope>NUCLEOTIDE SEQUENCE [LARGE SCALE GENOMIC DNA]</scope>
    <source>
        <strain evidence="2 3">NBRC 106429</strain>
    </source>
</reference>
<dbReference type="NCBIfam" id="NF006631">
    <property type="entry name" value="PRK09201.1"/>
    <property type="match status" value="1"/>
</dbReference>